<evidence type="ECO:0000313" key="5">
    <source>
        <dbReference type="Proteomes" id="UP001152797"/>
    </source>
</evidence>
<evidence type="ECO:0000313" key="4">
    <source>
        <dbReference type="EMBL" id="CAL4796008.1"/>
    </source>
</evidence>
<sequence>EFMVFDVRFSACCWRFLQAAEGNLRASADINFFFHPRLRPWVWQHAFAAVTVDASLSPSRHTLPSLSGAACHALRQGWRAWVFQEWASSGRHEISSLPSLTSSLFRSIQIDDVRSWVLSSAPAASVGLGATFSPATWDRVTTKVVRAECRIWFGLLALLQSRRHPRLRNMRMGLREIPSKTQICAKTQAQRKQLKVLKFQEKEPFLWTPPATWAAAFRCLAWLSSSAPARALMSGSFWFSKNYSGVTSTLFGDFTCMSCTLRYFRPVFTGDESKLDLHPLSRQPVELQLHIIRRMCKFQSYLKFSKQLHRRDAADLHDTLDLPDRVQSFADVDLTAARSVMSQARDLWHSLKAAPAMKLLGALMGHVKGKEVAVKVVEYVVENDSEFSRSVTCRAIPLVFLNILKPSLADRSLARSSPGDVPVPTEEEVGFADRDVQTEDGAAEEAELRVHQLEEALASKEQEVLTIRRELQQQRDMLAAQEAEREVSMKVTILLLCLFLGVLIAKGLEEPQRKKSILFLGLRPKAVSIAGDMRHSTTSRKSYAAEEEGNSSEREMIRSITGQNPSYAPEEGKGKGKVCHLQRNGACREIGEVEITKAVAEEFRVVGSCRLCRHGRGIFRRRPFKRPDVFSALLLPLTFPMPSWTVRVSSPGGADLRGVVTRLEARCRGPKPVLQPAHEMIKLLHAFKPSRRHSNLGHKVCGFVGGTRGLMDKQEQWFRDARASERSLPTNGMRDDKGCEGRNTAYLAEYFKQNASAQELVVLALQVFGQASLQVLLALQVSAHLNLEQTAQWCCPQVDPQQGYRAVVACLRERAPDGDRAVWRKWAAASWNALQCKMLTKAINLVHESKKEPEASRVTKDVKKEKEPEVSQVTKLTALPESKKEPEYSQVTCVLTKKKPGKSLKKGSCPRCVRWLTMLWLCCCFLPTAVATRSSPSCALDALKSSPTGSTVCGGRWAAMDSRGSELAAAANVSAGLLLQQYLHLRTADFNGSWHADWDDSNRTLFDWSNTGLTVLAMHGLTALLFGDAKQKAQGFPKCNTDHKPEKARLHVVQGVPRAWGYDDLQSFLEKQQWTEISALSKRRSTWSFLAKAPEEPTARASWQYDIQDADTTSWSITIQVAVRSQNGPQSLTGSFAIPSRQNIRATLARLQSDLGQLRDQTKNSNLMSWRTKLQSCSSHVSKWLRSKEWSMCSGVIRTDGTVTENWHEGSEAIKAFWESFWSDLRRSIPSFSQREAALFHGVPAPVQAVDIPFPTGLELQATAQDSHGAAGPDKWTAQELKYLPLDVFNTVSELFRAFATARDVPKQLRQSRMVCLPKEGKVHDYSIKAGDARPISVMSVWWRLWSSSVCRSTSLRSGLRSVLLANVGGVSREDIYENIIEIFDNFHKHGFMLTMDYSKAFDCLDSNLSCSLLRAPWPLDLIHLLEATWRHQVFDPSRVSPAIRVLGAVSCSVRRAYRAAEVRRFEVNCGWVARAPTWTSSKQLWSCPGIPSPINVSFMSCNVGCGEGAWEFLKFASKEKIDILAIQDDGFQANQRANFYQFCEKANYRVYHAPGRRALKEAGAPEDNITDQICILGHFFQPSQQHKLHKKEQDRIDASLVFVHTRGHVGNRRIAVTQSYAKTLLMTKPDVSVRKDQLNLRYKPPVQNVADTIEMSPLLPESQRAWSCPLCNHGLPELPTQARVLDSTKWLIGGDFNERGMRLLPQFVHFWQDHARSVPDLASRTSLLLAVARVPETPVNIRCPTGIELQARAQSGSGAAGPDGWSADEIKHLPLATARLLGCCGFLLPTQLCFLKQFALPKANYGWVARGPTWTVASSLWATFWVSTRRVRYSSPWLRALFLGGSLHLDVAWVTRLVAAVLRARFRSCDLIMVGLVPALCVPGSVLTISRPSVLGSGVIPLPLSRYLLSHSFVVSFFCLPVGVRGRWILGARPLGVSDWQEALAKTWDDEITQLICFQQLMSQLRDEGARVGSPPRVFSQEDVQNQWDLYMETRNLGKKAQVAAHSCQESGKPGVIVVDDTGPITHRTEVTAAICSFWQKVWQEPSVPVSQSVNQLVAGFTSEGPDPRAFSWQPLGYQDLWRSVRDASGSGGPDQWYGEEVRHLPLEAIKVLFQLTQVWESTGYLPLQLRESRQVSIPKESAVSNHQLPLGKVRPISVMSVFGRVYASSCAKSPQVRKWTSTYLDRAVCFGKGALGAEEVAAQLQEKLLSGGYAASLDWSQAYDRMKPQISTVALQALGFPNSLCAVMRQAWHQKRWVSFDGHTHETPLDAEHATPQGMGLRENPSKTQICAKTKAQRRALVDRVPEWAKEHIKVLGASTVSVVRTYSQTETDRLEGARLRAQKQLKVLKFQEKEPFLWTPPATWAAAFRCRAWLSSSAPARALMTGSFWAAARELLLSRQVAFAWSAFPWSASELSGELPGPFSLASWVKRKTSAVASATVHYMGREASQPQEVNSLIHQYWTDLWRRSDIDVGHMANKLAMDFGPTQEHEWQPLTLNELWTACRNAKGAMGPDGYSGSELKHMPLGAIGDFRRCSLRWWETSYLPKQFMQSRQINIHKPHKIVNGKAEVSDLRPLSVLSCFWRVYSSAWATNSQLAYWANLYFDERVAHGKGTTVQKSWRHAFRWGRIARSIIKDRVVRVDLQPQLEKGKKRCCWKVSRLLGVKHDTEDTLLRKRWAAKGVPSDWLPGTFRTMLEKNKRRVIEDVQPPKFRYGLWTFKAAPPDYSLPGCIIQLNEKNSIMISPWVAPKKQRPQTMPLPRVRKGWLTTSQSAEQKDSTLNKNQEDAVAVTVPDGSDTEDATMGDPKAGTKRAQVESPDKKGATAHVSKKKQLKVRPTKSAVQTKPLNGTSEVPVIAGFV</sequence>
<feature type="region of interest" description="Disordered" evidence="2">
    <location>
        <begin position="2794"/>
        <end position="2848"/>
    </location>
</feature>
<name>A0A9P1GC78_9DINO</name>
<evidence type="ECO:0000256" key="2">
    <source>
        <dbReference type="SAM" id="MobiDB-lite"/>
    </source>
</evidence>
<dbReference type="EMBL" id="CAMXCT010004357">
    <property type="protein sequence ID" value="CAI4008696.1"/>
    <property type="molecule type" value="Genomic_DNA"/>
</dbReference>
<feature type="compositionally biased region" description="Basic and acidic residues" evidence="2">
    <location>
        <begin position="2815"/>
        <end position="2824"/>
    </location>
</feature>
<dbReference type="EMBL" id="CAMXCT020004357">
    <property type="protein sequence ID" value="CAL1162071.1"/>
    <property type="molecule type" value="Genomic_DNA"/>
</dbReference>
<protein>
    <submittedName>
        <fullName evidence="3">Uncharacterized protein</fullName>
    </submittedName>
</protein>
<keyword evidence="1" id="KW-0175">Coiled coil</keyword>
<dbReference type="EMBL" id="CAMXCT030004357">
    <property type="protein sequence ID" value="CAL4796008.1"/>
    <property type="molecule type" value="Genomic_DNA"/>
</dbReference>
<accession>A0A9P1GC78</accession>
<evidence type="ECO:0000256" key="1">
    <source>
        <dbReference type="SAM" id="Coils"/>
    </source>
</evidence>
<feature type="non-terminal residue" evidence="3">
    <location>
        <position position="2862"/>
    </location>
</feature>
<dbReference type="Proteomes" id="UP001152797">
    <property type="component" value="Unassembled WGS sequence"/>
</dbReference>
<feature type="region of interest" description="Disordered" evidence="2">
    <location>
        <begin position="854"/>
        <end position="873"/>
    </location>
</feature>
<evidence type="ECO:0000313" key="3">
    <source>
        <dbReference type="EMBL" id="CAI4008696.1"/>
    </source>
</evidence>
<reference evidence="3" key="1">
    <citation type="submission" date="2022-10" db="EMBL/GenBank/DDBJ databases">
        <authorList>
            <person name="Chen Y."/>
            <person name="Dougan E. K."/>
            <person name="Chan C."/>
            <person name="Rhodes N."/>
            <person name="Thang M."/>
        </authorList>
    </citation>
    <scope>NUCLEOTIDE SEQUENCE</scope>
</reference>
<proteinExistence type="predicted"/>
<comment type="caution">
    <text evidence="3">The sequence shown here is derived from an EMBL/GenBank/DDBJ whole genome shotgun (WGS) entry which is preliminary data.</text>
</comment>
<keyword evidence="5" id="KW-1185">Reference proteome</keyword>
<organism evidence="3">
    <name type="scientific">Cladocopium goreaui</name>
    <dbReference type="NCBI Taxonomy" id="2562237"/>
    <lineage>
        <taxon>Eukaryota</taxon>
        <taxon>Sar</taxon>
        <taxon>Alveolata</taxon>
        <taxon>Dinophyceae</taxon>
        <taxon>Suessiales</taxon>
        <taxon>Symbiodiniaceae</taxon>
        <taxon>Cladocopium</taxon>
    </lineage>
</organism>
<feature type="coiled-coil region" evidence="1">
    <location>
        <begin position="436"/>
        <end position="484"/>
    </location>
</feature>
<feature type="compositionally biased region" description="Basic residues" evidence="2">
    <location>
        <begin position="2829"/>
        <end position="2839"/>
    </location>
</feature>
<reference evidence="4 5" key="2">
    <citation type="submission" date="2024-05" db="EMBL/GenBank/DDBJ databases">
        <authorList>
            <person name="Chen Y."/>
            <person name="Shah S."/>
            <person name="Dougan E. K."/>
            <person name="Thang M."/>
            <person name="Chan C."/>
        </authorList>
    </citation>
    <scope>NUCLEOTIDE SEQUENCE [LARGE SCALE GENOMIC DNA]</scope>
</reference>
<feature type="compositionally biased region" description="Basic and acidic residues" evidence="2">
    <location>
        <begin position="854"/>
        <end position="869"/>
    </location>
</feature>
<gene>
    <name evidence="3" type="ORF">C1SCF055_LOCUS34111</name>
</gene>
<feature type="region of interest" description="Disordered" evidence="2">
    <location>
        <begin position="533"/>
        <end position="554"/>
    </location>
</feature>